<evidence type="ECO:0000313" key="2">
    <source>
        <dbReference type="Proteomes" id="UP000253744"/>
    </source>
</evidence>
<dbReference type="EMBL" id="CP031163">
    <property type="protein sequence ID" value="AXH00770.1"/>
    <property type="molecule type" value="Genomic_DNA"/>
</dbReference>
<gene>
    <name evidence="1" type="ORF">DVJ83_16665</name>
</gene>
<keyword evidence="1" id="KW-0614">Plasmid</keyword>
<name>A0A345IM47_9DEIO</name>
<accession>A0A345IM47</accession>
<evidence type="ECO:0000313" key="1">
    <source>
        <dbReference type="EMBL" id="AXH00770.1"/>
    </source>
</evidence>
<dbReference type="AlphaFoldDB" id="A0A345IM47"/>
<geneLocation type="plasmid" evidence="2">
    <name>pdrdi</name>
</geneLocation>
<dbReference type="Proteomes" id="UP000253744">
    <property type="component" value="Plasmid pDrdI"/>
</dbReference>
<sequence length="78" mass="8182">MGGLERLSNGGIVVDHEGVFRHRGIEWLSERAVDVETGGQVKFSDDDFPLALVLDGGLVGGEVSVRTEVSTEDLGGAA</sequence>
<reference evidence="1 2" key="1">
    <citation type="submission" date="2018-07" db="EMBL/GenBank/DDBJ databases">
        <title>Complete Genome and Methylome Analysis of Deinococcus wulumuqiensis NEB 479.</title>
        <authorList>
            <person name="Fomenkov A."/>
            <person name="Luyten Y."/>
            <person name="Vincze T."/>
            <person name="Anton B.P."/>
            <person name="Clark T."/>
            <person name="Roberts R.J."/>
            <person name="Morgan R.D."/>
        </authorList>
    </citation>
    <scope>NUCLEOTIDE SEQUENCE [LARGE SCALE GENOMIC DNA]</scope>
    <source>
        <strain evidence="1 2">NEB 479</strain>
        <plasmid evidence="2">Plasmid pdrdi</plasmid>
    </source>
</reference>
<proteinExistence type="predicted"/>
<protein>
    <submittedName>
        <fullName evidence="1">Uncharacterized protein</fullName>
    </submittedName>
</protein>
<dbReference type="KEGG" id="dwu:DVJ83_16665"/>
<organism evidence="1 2">
    <name type="scientific">Deinococcus wulumuqiensis</name>
    <dbReference type="NCBI Taxonomy" id="980427"/>
    <lineage>
        <taxon>Bacteria</taxon>
        <taxon>Thermotogati</taxon>
        <taxon>Deinococcota</taxon>
        <taxon>Deinococci</taxon>
        <taxon>Deinococcales</taxon>
        <taxon>Deinococcaceae</taxon>
        <taxon>Deinococcus</taxon>
    </lineage>
</organism>